<accession>A0A6N3SXY8</accession>
<organism evidence="1 2">
    <name type="scientific">Acetobacter orientalis</name>
    <dbReference type="NCBI Taxonomy" id="146474"/>
    <lineage>
        <taxon>Bacteria</taxon>
        <taxon>Pseudomonadati</taxon>
        <taxon>Pseudomonadota</taxon>
        <taxon>Alphaproteobacteria</taxon>
        <taxon>Acetobacterales</taxon>
        <taxon>Acetobacteraceae</taxon>
        <taxon>Acetobacter</taxon>
    </lineage>
</organism>
<comment type="caution">
    <text evidence="1">The sequence shown here is derived from an EMBL/GenBank/DDBJ whole genome shotgun (WGS) entry which is preliminary data.</text>
</comment>
<dbReference type="Proteomes" id="UP000032670">
    <property type="component" value="Unassembled WGS sequence"/>
</dbReference>
<evidence type="ECO:0000313" key="1">
    <source>
        <dbReference type="EMBL" id="GAN66336.1"/>
    </source>
</evidence>
<dbReference type="AlphaFoldDB" id="A0A0D6NLU2"/>
<gene>
    <name evidence="1" type="ORF">Abor_019_015</name>
</gene>
<protein>
    <submittedName>
        <fullName evidence="1">Uncharacterized protein</fullName>
    </submittedName>
</protein>
<sequence>MFLEKIAASIRASAGHMVACPSEKTVYFIEMQAVTMYKKEKSACFQSGECWERLLLNIVSLLFIIFIRSLPVKINIVKKQAALKAVVDVVC</sequence>
<dbReference type="GeneID" id="76204479"/>
<keyword evidence="2" id="KW-1185">Reference proteome</keyword>
<proteinExistence type="predicted"/>
<name>A0A0D6NLU2_9PROT</name>
<reference evidence="1 2" key="1">
    <citation type="submission" date="2012-11" db="EMBL/GenBank/DDBJ databases">
        <title>Whole genome sequence of Acetobacter orientalis 21F-2.</title>
        <authorList>
            <person name="Azuma Y."/>
            <person name="Higashiura N."/>
            <person name="Hirakawa H."/>
            <person name="Matsushita K."/>
        </authorList>
    </citation>
    <scope>NUCLEOTIDE SEQUENCE [LARGE SCALE GENOMIC DNA]</scope>
    <source>
        <strain evidence="1 2">21F-2</strain>
    </source>
</reference>
<dbReference type="RefSeq" id="WP_158319725.1">
    <property type="nucleotide sequence ID" value="NZ_BAMX01000019.1"/>
</dbReference>
<evidence type="ECO:0000313" key="2">
    <source>
        <dbReference type="Proteomes" id="UP000032670"/>
    </source>
</evidence>
<dbReference type="EMBL" id="BAMX01000019">
    <property type="protein sequence ID" value="GAN66336.1"/>
    <property type="molecule type" value="Genomic_DNA"/>
</dbReference>
<accession>A0A0D6NLU2</accession>